<sequence>MKLEKADIKLNSKIYLCEPLPYRSTNKSFTSGTSILQESRSVLIRSLSIYGPRLKSIKVAESVESQESISSDDAIAIEARKRRYKLIPTNRQKHIDVNEEQIPTPRPQGVPQEYEDEMDVLVPGMTRPKPAKAVFHRRKGYTKTPKSTIDAARDILKSIEEKDRIPQGVSRTGNELYRYWTSDPKTSKMRQFIPLNTEHIPRLAHNLDRVLFSPGVHFLQDPRTRVYNFPPFLKNVISHKDFKFEALEEFKPASRDKVLFEHAKEASAKFYSSTSSMTQLLSKLYLFWNDYDPANADRFGYVPFTGLSFRLASSMIVKPQGQDDKGQTIYSMESDRSCDTEFLLSAMGMCLETLLTNPEDEFVKFHKDNDSEVKNQANVYNYATYGDFLMRSQLDCYDERLPGNGTFDLKTRAALSIRSRSHEPSMEHSQYQIWQTNGKYESFAREFRDMIRTGALMKYMFQARIGQMDGIFVAYHNISSIFGFQYLPLSTLDKLYYSHVKFSDPYADVPIDQISEEHLDDKASQVADVQFRFSLDLWQTLLNNHILKDLEDPNQPFRLVVNCRKVAGGKILEAYAVPITETEVDEIQQFPKQFATAFNAKGLTHTERLKNLKTHSESLKEFNEKITKEKDILLYKISLVKSTVNGKQMRVHHLPDDPDNWRVNYRIARLTYEQNSIMARYLSCLNYISDTIVVGDQETPKTTILDVLEKVGQLRKRQWDKQEEKQGKIVYSPKE</sequence>
<dbReference type="PANTHER" id="PTHR31014:SF0">
    <property type="entry name" value="MITOCHONDRIAL TRANSLATION SYSTEM COMPONENT PET127-RELATED"/>
    <property type="match status" value="1"/>
</dbReference>
<reference evidence="1 2" key="1">
    <citation type="journal article" date="2011" name="Proc. Natl. Acad. Sci. U.S.A.">
        <title>Comparative genomics of xylose-fermenting fungi for enhanced biofuel production.</title>
        <authorList>
            <person name="Wohlbach D.J."/>
            <person name="Kuo A."/>
            <person name="Sato T.K."/>
            <person name="Potts K.M."/>
            <person name="Salamov A.A."/>
            <person name="LaButti K.M."/>
            <person name="Sun H."/>
            <person name="Clum A."/>
            <person name="Pangilinan J.L."/>
            <person name="Lindquist E.A."/>
            <person name="Lucas S."/>
            <person name="Lapidus A."/>
            <person name="Jin M."/>
            <person name="Gunawan C."/>
            <person name="Balan V."/>
            <person name="Dale B.E."/>
            <person name="Jeffries T.W."/>
            <person name="Zinkel R."/>
            <person name="Barry K.W."/>
            <person name="Grigoriev I.V."/>
            <person name="Gasch A.P."/>
        </authorList>
    </citation>
    <scope>NUCLEOTIDE SEQUENCE [LARGE SCALE GENOMIC DNA]</scope>
    <source>
        <strain evidence="2">NRRL Y-27907 / 11-Y1</strain>
    </source>
</reference>
<dbReference type="Proteomes" id="UP000000709">
    <property type="component" value="Unassembled WGS sequence"/>
</dbReference>
<dbReference type="OMA" id="CYDERLP"/>
<accession>G3AGC4</accession>
<dbReference type="eggNOG" id="ENOG502QPU6">
    <property type="taxonomic scope" value="Eukaryota"/>
</dbReference>
<dbReference type="PANTHER" id="PTHR31014">
    <property type="entry name" value="MITOCHONDRIAL TRANSLATION SYSTEM COMPONENT PET127-RELATED"/>
    <property type="match status" value="1"/>
</dbReference>
<keyword evidence="2" id="KW-1185">Reference proteome</keyword>
<dbReference type="OrthoDB" id="10249045at2759"/>
<dbReference type="STRING" id="619300.G3AGC4"/>
<dbReference type="InterPro" id="IPR013943">
    <property type="entry name" value="Pet127"/>
</dbReference>
<evidence type="ECO:0000313" key="1">
    <source>
        <dbReference type="EMBL" id="EGW35263.1"/>
    </source>
</evidence>
<evidence type="ECO:0008006" key="3">
    <source>
        <dbReference type="Google" id="ProtNLM"/>
    </source>
</evidence>
<evidence type="ECO:0000313" key="2">
    <source>
        <dbReference type="Proteomes" id="UP000000709"/>
    </source>
</evidence>
<gene>
    <name evidence="1" type="ORF">SPAPADRAFT_64415</name>
</gene>
<dbReference type="Pfam" id="PF08634">
    <property type="entry name" value="Pet127"/>
    <property type="match status" value="1"/>
</dbReference>
<dbReference type="HOGENOM" id="CLU_018196_0_0_1"/>
<dbReference type="FunCoup" id="G3AGC4">
    <property type="interactions" value="126"/>
</dbReference>
<dbReference type="KEGG" id="spaa:SPAPADRAFT_64415"/>
<proteinExistence type="predicted"/>
<dbReference type="RefSeq" id="XP_007372675.1">
    <property type="nucleotide sequence ID" value="XM_007372613.1"/>
</dbReference>
<dbReference type="InParanoid" id="G3AGC4"/>
<organism evidence="2">
    <name type="scientific">Spathaspora passalidarum (strain NRRL Y-27907 / 11-Y1)</name>
    <dbReference type="NCBI Taxonomy" id="619300"/>
    <lineage>
        <taxon>Eukaryota</taxon>
        <taxon>Fungi</taxon>
        <taxon>Dikarya</taxon>
        <taxon>Ascomycota</taxon>
        <taxon>Saccharomycotina</taxon>
        <taxon>Pichiomycetes</taxon>
        <taxon>Debaryomycetaceae</taxon>
        <taxon>Spathaspora</taxon>
    </lineage>
</organism>
<dbReference type="GeneID" id="18874972"/>
<name>G3AGC4_SPAPN</name>
<dbReference type="AlphaFoldDB" id="G3AGC4"/>
<dbReference type="GO" id="GO:0000964">
    <property type="term" value="P:mitochondrial RNA 5'-end processing"/>
    <property type="evidence" value="ECO:0007669"/>
    <property type="project" value="TreeGrafter"/>
</dbReference>
<dbReference type="EMBL" id="GL996499">
    <property type="protein sequence ID" value="EGW35263.1"/>
    <property type="molecule type" value="Genomic_DNA"/>
</dbReference>
<protein>
    <recommendedName>
        <fullName evidence="3">Pet127-domain-containing protein</fullName>
    </recommendedName>
</protein>
<dbReference type="GO" id="GO:0005740">
    <property type="term" value="C:mitochondrial envelope"/>
    <property type="evidence" value="ECO:0007669"/>
    <property type="project" value="TreeGrafter"/>
</dbReference>